<dbReference type="PANTHER" id="PTHR23389:SF6">
    <property type="entry name" value="REPLICATION FACTOR C SUBUNIT 1"/>
    <property type="match status" value="1"/>
</dbReference>
<feature type="compositionally biased region" description="Basic residues" evidence="2">
    <location>
        <begin position="44"/>
        <end position="54"/>
    </location>
</feature>
<feature type="region of interest" description="Disordered" evidence="2">
    <location>
        <begin position="1"/>
        <end position="63"/>
    </location>
</feature>
<dbReference type="KEGG" id="ctp:CTRG_05810"/>
<proteinExistence type="predicted"/>
<dbReference type="GO" id="GO:0005634">
    <property type="term" value="C:nucleus"/>
    <property type="evidence" value="ECO:0007669"/>
    <property type="project" value="TreeGrafter"/>
</dbReference>
<dbReference type="eggNOG" id="KOG1968">
    <property type="taxonomic scope" value="Eukaryota"/>
</dbReference>
<organism evidence="3 4">
    <name type="scientific">Candida tropicalis (strain ATCC MYA-3404 / T1)</name>
    <name type="common">Yeast</name>
    <dbReference type="NCBI Taxonomy" id="294747"/>
    <lineage>
        <taxon>Eukaryota</taxon>
        <taxon>Fungi</taxon>
        <taxon>Dikarya</taxon>
        <taxon>Ascomycota</taxon>
        <taxon>Saccharomycotina</taxon>
        <taxon>Pichiomycetes</taxon>
        <taxon>Debaryomycetaceae</taxon>
        <taxon>Candida/Lodderomyces clade</taxon>
        <taxon>Candida</taxon>
    </lineage>
</organism>
<dbReference type="GeneID" id="8300159"/>
<reference evidence="3 4" key="1">
    <citation type="journal article" date="2009" name="Nature">
        <title>Evolution of pathogenicity and sexual reproduction in eight Candida genomes.</title>
        <authorList>
            <person name="Butler G."/>
            <person name="Rasmussen M.D."/>
            <person name="Lin M.F."/>
            <person name="Santos M.A."/>
            <person name="Sakthikumar S."/>
            <person name="Munro C.A."/>
            <person name="Rheinbay E."/>
            <person name="Grabherr M."/>
            <person name="Forche A."/>
            <person name="Reedy J.L."/>
            <person name="Agrafioti I."/>
            <person name="Arnaud M.B."/>
            <person name="Bates S."/>
            <person name="Brown A.J."/>
            <person name="Brunke S."/>
            <person name="Costanzo M.C."/>
            <person name="Fitzpatrick D.A."/>
            <person name="de Groot P.W."/>
            <person name="Harris D."/>
            <person name="Hoyer L.L."/>
            <person name="Hube B."/>
            <person name="Klis F.M."/>
            <person name="Kodira C."/>
            <person name="Lennard N."/>
            <person name="Logue M.E."/>
            <person name="Martin R."/>
            <person name="Neiman A.M."/>
            <person name="Nikolaou E."/>
            <person name="Quail M.A."/>
            <person name="Quinn J."/>
            <person name="Santos M.C."/>
            <person name="Schmitzberger F.F."/>
            <person name="Sherlock G."/>
            <person name="Shah P."/>
            <person name="Silverstein K.A."/>
            <person name="Skrzypek M.S."/>
            <person name="Soll D."/>
            <person name="Staggs R."/>
            <person name="Stansfield I."/>
            <person name="Stumpf M.P."/>
            <person name="Sudbery P.E."/>
            <person name="Srikantha T."/>
            <person name="Zeng Q."/>
            <person name="Berman J."/>
            <person name="Berriman M."/>
            <person name="Heitman J."/>
            <person name="Gow N.A."/>
            <person name="Lorenz M.C."/>
            <person name="Birren B.W."/>
            <person name="Kellis M."/>
            <person name="Cuomo C.A."/>
        </authorList>
    </citation>
    <scope>NUCLEOTIDE SEQUENCE [LARGE SCALE GENOMIC DNA]</scope>
    <source>
        <strain evidence="4">ATCC MYA-3404 / T1</strain>
    </source>
</reference>
<feature type="compositionally biased region" description="Basic and acidic residues" evidence="2">
    <location>
        <begin position="114"/>
        <end position="123"/>
    </location>
</feature>
<dbReference type="Gene3D" id="3.40.50.300">
    <property type="entry name" value="P-loop containing nucleotide triphosphate hydrolases"/>
    <property type="match status" value="1"/>
</dbReference>
<dbReference type="HOGENOM" id="CLU_013192_0_0_1"/>
<dbReference type="GO" id="GO:0003677">
    <property type="term" value="F:DNA binding"/>
    <property type="evidence" value="ECO:0007669"/>
    <property type="project" value="TreeGrafter"/>
</dbReference>
<feature type="compositionally biased region" description="Basic and acidic residues" evidence="2">
    <location>
        <begin position="93"/>
        <end position="102"/>
    </location>
</feature>
<dbReference type="Proteomes" id="UP000002037">
    <property type="component" value="Unassembled WGS sequence"/>
</dbReference>
<dbReference type="PANTHER" id="PTHR23389">
    <property type="entry name" value="CHROMOSOME TRANSMISSION FIDELITY FACTOR 18"/>
    <property type="match status" value="1"/>
</dbReference>
<feature type="region of interest" description="Disordered" evidence="2">
    <location>
        <begin position="93"/>
        <end position="124"/>
    </location>
</feature>
<accession>C5MIB7</accession>
<evidence type="ECO:0000313" key="4">
    <source>
        <dbReference type="Proteomes" id="UP000002037"/>
    </source>
</evidence>
<evidence type="ECO:0000256" key="2">
    <source>
        <dbReference type="SAM" id="MobiDB-lite"/>
    </source>
</evidence>
<dbReference type="EMBL" id="GG692404">
    <property type="protein sequence ID" value="EER30411.1"/>
    <property type="molecule type" value="Genomic_DNA"/>
</dbReference>
<protein>
    <submittedName>
        <fullName evidence="3">Uncharacterized protein</fullName>
    </submittedName>
</protein>
<evidence type="ECO:0000256" key="1">
    <source>
        <dbReference type="ARBA" id="ARBA00022705"/>
    </source>
</evidence>
<sequence length="914" mass="105070">MEIVGSEDIPKQQGYESEDEDIPVDPELLPKNSLMSLLSGNQTKNKKQKSPTKSKIREKDNDNKYIQMINDNENINKLESKFYRLGKTTSSKDILKTRKKSDPVQLPSTPPKLNHIDPAHLSDNESDVADTTLDIEAKIYGNKKSTSVKDLFSNFKPKHVVTLKIPPDMLRKCSSDISEDEHEDTEIIESKIFANAKSVNVQDMFKQMKPQPNKFVRLKMSPDILLRYSSEAEDEIEEMNTSDIERKIFESKPKSSVLSILGSKQPVVKSTTKKSKLTTATKAKETFFVTLRVNPTELTKIKQYDNPLITRGVKTSGGGGGGKSSKSFFASMMQASKAATKLEHIQQEKEIKPPEDLKKWQFHIYDKMDNDIPRQLNLKRRERKFDVDVGGQFSLCPDMLSCKNSKQYKYETKPLSDLQEYAMFRLPKLQKAPALQFAFNKIGQNSGTELWVDFFKPQQVNDLLMHKENKTQIYNWISNSFAKLENQAPLKDMKQKIKQRRLQQLQDPFVVYDNEGEETDEEVFSPFLIIQGSCGSGKSSAVHTVMNQLQGYVHEINTGQNRGRKDIYNNLKELCTTQSVKDTSEFHNGLVLLEDINILFEQDKTFWQVVQEIVNISKRPIILTCEELWNIPKSLIEFAQHDNSMVFMDDYTVSKKLVVDYLWICCLVHHCDVEFQILDDIVDENWNGHNFDIRGSLMQCQILCESSKTDSITVIKRPPSVERPEVTNLADLMDQLEMSSSADVLQSLSKSQFKFTRQENELDDIYWIDEFKQTTLPYELNIGDVLQSQFKQLDKSIPEVKFLMNDLRHETKTFLGSRAKFFSNISLKRTRTGGGSFSMLDTVGVPDTSCLNHVSNTSFILDILPMARHWTRFQKSIDQFENDSLEQGKPSIKQFLKYRDFNYESTLEATINFN</sequence>
<dbReference type="VEuPathDB" id="FungiDB:CTRG_05810"/>
<name>C5MIB7_CANTT</name>
<dbReference type="STRING" id="294747.C5MIB7"/>
<gene>
    <name evidence="3" type="ORF">CTRG_05810</name>
</gene>
<dbReference type="SUPFAM" id="SSF52540">
    <property type="entry name" value="P-loop containing nucleoside triphosphate hydrolases"/>
    <property type="match status" value="1"/>
</dbReference>
<dbReference type="AlphaFoldDB" id="C5MIB7"/>
<evidence type="ECO:0000313" key="3">
    <source>
        <dbReference type="EMBL" id="EER30411.1"/>
    </source>
</evidence>
<dbReference type="OrthoDB" id="10064318at2759"/>
<keyword evidence="1" id="KW-0235">DNA replication</keyword>
<dbReference type="RefSeq" id="XP_002546332.1">
    <property type="nucleotide sequence ID" value="XM_002546286.1"/>
</dbReference>
<keyword evidence="4" id="KW-1185">Reference proteome</keyword>
<dbReference type="InterPro" id="IPR027417">
    <property type="entry name" value="P-loop_NTPase"/>
</dbReference>
<dbReference type="GO" id="GO:0006260">
    <property type="term" value="P:DNA replication"/>
    <property type="evidence" value="ECO:0007669"/>
    <property type="project" value="UniProtKB-KW"/>
</dbReference>